<dbReference type="Gene3D" id="3.20.20.70">
    <property type="entry name" value="Aldolase class I"/>
    <property type="match status" value="1"/>
</dbReference>
<protein>
    <recommendedName>
        <fullName evidence="3">Phospho-2-dehydro-3-deoxyheptonate aldolase</fullName>
        <ecNumber evidence="3">2.5.1.54</ecNumber>
    </recommendedName>
</protein>
<gene>
    <name evidence="4" type="ORF">QF035_002627</name>
</gene>
<organism evidence="4 5">
    <name type="scientific">Streptomyces umbrinus</name>
    <dbReference type="NCBI Taxonomy" id="67370"/>
    <lineage>
        <taxon>Bacteria</taxon>
        <taxon>Bacillati</taxon>
        <taxon>Actinomycetota</taxon>
        <taxon>Actinomycetes</taxon>
        <taxon>Kitasatosporales</taxon>
        <taxon>Streptomycetaceae</taxon>
        <taxon>Streptomyces</taxon>
        <taxon>Streptomyces phaeochromogenes group</taxon>
    </lineage>
</organism>
<evidence type="ECO:0000313" key="4">
    <source>
        <dbReference type="EMBL" id="MDQ1025045.1"/>
    </source>
</evidence>
<dbReference type="PANTHER" id="PTHR21337">
    <property type="entry name" value="PHOSPHO-2-DEHYDRO-3-DEOXYHEPTONATE ALDOLASE 1, 2"/>
    <property type="match status" value="1"/>
</dbReference>
<name>A0ABU0SNE3_9ACTN</name>
<evidence type="ECO:0000256" key="1">
    <source>
        <dbReference type="ARBA" id="ARBA00008911"/>
    </source>
</evidence>
<evidence type="ECO:0000256" key="2">
    <source>
        <dbReference type="ARBA" id="ARBA00022679"/>
    </source>
</evidence>
<dbReference type="RefSeq" id="WP_307520353.1">
    <property type="nucleotide sequence ID" value="NZ_JAUSZI010000002.1"/>
</dbReference>
<evidence type="ECO:0000256" key="3">
    <source>
        <dbReference type="RuleBase" id="RU363071"/>
    </source>
</evidence>
<dbReference type="EC" id="2.5.1.54" evidence="3"/>
<keyword evidence="3" id="KW-0028">Amino-acid biosynthesis</keyword>
<dbReference type="PANTHER" id="PTHR21337:SF0">
    <property type="entry name" value="PHOSPHO-2-DEHYDRO-3-DEOXYHEPTONATE ALDOLASE"/>
    <property type="match status" value="1"/>
</dbReference>
<evidence type="ECO:0000313" key="5">
    <source>
        <dbReference type="Proteomes" id="UP001230328"/>
    </source>
</evidence>
<dbReference type="Pfam" id="PF01474">
    <property type="entry name" value="DAHP_synth_2"/>
    <property type="match status" value="2"/>
</dbReference>
<dbReference type="EMBL" id="JAUSZI010000002">
    <property type="protein sequence ID" value="MDQ1025045.1"/>
    <property type="molecule type" value="Genomic_DNA"/>
</dbReference>
<dbReference type="Proteomes" id="UP001230328">
    <property type="component" value="Unassembled WGS sequence"/>
</dbReference>
<dbReference type="SUPFAM" id="SSF51569">
    <property type="entry name" value="Aldolase"/>
    <property type="match status" value="1"/>
</dbReference>
<proteinExistence type="inferred from homology"/>
<keyword evidence="3" id="KW-0057">Aromatic amino acid biosynthesis</keyword>
<dbReference type="InterPro" id="IPR002480">
    <property type="entry name" value="DAHP_synth_2"/>
</dbReference>
<accession>A0ABU0SNE3</accession>
<comment type="catalytic activity">
    <reaction evidence="3">
        <text>D-erythrose 4-phosphate + phosphoenolpyruvate + H2O = 7-phospho-2-dehydro-3-deoxy-D-arabino-heptonate + phosphate</text>
        <dbReference type="Rhea" id="RHEA:14717"/>
        <dbReference type="ChEBI" id="CHEBI:15377"/>
        <dbReference type="ChEBI" id="CHEBI:16897"/>
        <dbReference type="ChEBI" id="CHEBI:43474"/>
        <dbReference type="ChEBI" id="CHEBI:58394"/>
        <dbReference type="ChEBI" id="CHEBI:58702"/>
        <dbReference type="EC" id="2.5.1.54"/>
    </reaction>
</comment>
<comment type="pathway">
    <text evidence="3">Metabolic intermediate biosynthesis; chorismate biosynthesis; chorismate from D-erythrose 4-phosphate and phosphoenolpyruvate: step 1/7.</text>
</comment>
<keyword evidence="5" id="KW-1185">Reference proteome</keyword>
<comment type="caution">
    <text evidence="4">The sequence shown here is derived from an EMBL/GenBank/DDBJ whole genome shotgun (WGS) entry which is preliminary data.</text>
</comment>
<keyword evidence="2 3" id="KW-0808">Transferase</keyword>
<sequence>MTDFEAVARLRSYPPLVFAGECDLLSVRLARVARGEAVLLQGEVHGRDRAGVTADVIRARLRTLLQMALVLTYAASVPVVKIGRIPFRDPEPSGMVRMYEVSAATLNLVRALTTGYADLRQVHEWNRDFVAGSPARGRHVALVDEIDRALAFMRACGLDPAGLSTVEFFASHACVPLAYESALTRVDSRTGQLYNTSRHFVRTGEHIWNSPGAHGDYLDYLAAIRNPLGVEIGPGTGPDDALGLLDRLNPAREPGRLTFLVRMGPATLRDKLPALVEKVTAEDHQVGWICDPAPVGPRHRRFDDILDEVTACFEVHRALGIHPAGLTVDLTGDGSMALDLAFLVAELYRGSAMGLHPAPR</sequence>
<reference evidence="4 5" key="1">
    <citation type="submission" date="2023-07" db="EMBL/GenBank/DDBJ databases">
        <title>Comparative genomics of wheat-associated soil bacteria to identify genetic determinants of phenazine resistance.</title>
        <authorList>
            <person name="Mouncey N."/>
        </authorList>
    </citation>
    <scope>NUCLEOTIDE SEQUENCE [LARGE SCALE GENOMIC DNA]</scope>
    <source>
        <strain evidence="4 5">V2I4</strain>
    </source>
</reference>
<dbReference type="InterPro" id="IPR013785">
    <property type="entry name" value="Aldolase_TIM"/>
</dbReference>
<comment type="similarity">
    <text evidence="1 3">Belongs to the class-II DAHP synthase family.</text>
</comment>
<dbReference type="GO" id="GO:0003849">
    <property type="term" value="F:3-deoxy-7-phosphoheptulonate synthase activity"/>
    <property type="evidence" value="ECO:0007669"/>
    <property type="project" value="UniProtKB-EC"/>
</dbReference>